<keyword evidence="2 4" id="KW-0479">Metal-binding</keyword>
<evidence type="ECO:0000256" key="2">
    <source>
        <dbReference type="ARBA" id="ARBA00022723"/>
    </source>
</evidence>
<accession>A0A366HQJ1</accession>
<dbReference type="NCBIfam" id="TIGR02603">
    <property type="entry name" value="CxxCH_TIGR02603"/>
    <property type="match status" value="1"/>
</dbReference>
<keyword evidence="5" id="KW-0732">Signal</keyword>
<dbReference type="AlphaFoldDB" id="A0A366HQJ1"/>
<feature type="chain" id="PRO_5016876242" description="Cytochrome c domain-containing protein" evidence="5">
    <location>
        <begin position="38"/>
        <end position="853"/>
    </location>
</feature>
<dbReference type="InterPro" id="IPR016024">
    <property type="entry name" value="ARM-type_fold"/>
</dbReference>
<evidence type="ECO:0000313" key="8">
    <source>
        <dbReference type="Proteomes" id="UP000253426"/>
    </source>
</evidence>
<dbReference type="EMBL" id="QNRR01000002">
    <property type="protein sequence ID" value="RBP45920.1"/>
    <property type="molecule type" value="Genomic_DNA"/>
</dbReference>
<dbReference type="GO" id="GO:0020037">
    <property type="term" value="F:heme binding"/>
    <property type="evidence" value="ECO:0007669"/>
    <property type="project" value="InterPro"/>
</dbReference>
<dbReference type="InterPro" id="IPR011041">
    <property type="entry name" value="Quinoprot_gluc/sorb_DH_b-prop"/>
</dbReference>
<dbReference type="InterPro" id="IPR055557">
    <property type="entry name" value="DUF7133"/>
</dbReference>
<proteinExistence type="predicted"/>
<keyword evidence="8" id="KW-1185">Reference proteome</keyword>
<reference evidence="7 8" key="1">
    <citation type="submission" date="2018-06" db="EMBL/GenBank/DDBJ databases">
        <title>Genomic Encyclopedia of Type Strains, Phase IV (KMG-IV): sequencing the most valuable type-strain genomes for metagenomic binning, comparative biology and taxonomic classification.</title>
        <authorList>
            <person name="Goeker M."/>
        </authorList>
    </citation>
    <scope>NUCLEOTIDE SEQUENCE [LARGE SCALE GENOMIC DNA]</scope>
    <source>
        <strain evidence="7 8">DSM 25532</strain>
    </source>
</reference>
<dbReference type="GO" id="GO:0009055">
    <property type="term" value="F:electron transfer activity"/>
    <property type="evidence" value="ECO:0007669"/>
    <property type="project" value="InterPro"/>
</dbReference>
<dbReference type="SUPFAM" id="SSF48371">
    <property type="entry name" value="ARM repeat"/>
    <property type="match status" value="1"/>
</dbReference>
<name>A0A366HQJ1_9BACT</name>
<evidence type="ECO:0000259" key="6">
    <source>
        <dbReference type="PROSITE" id="PS51007"/>
    </source>
</evidence>
<sequence length="853" mass="94216">MHSCTHRFLLSALALAATTAVTLVPGTLFSQAPPASAEPPKVNDATMQVTLFAQEPLVQQPIGMTFTKDGKLLVIQSNTHFPPKGFTGPKTDRILWLQDKDGDGKAEKAEVFFQDSVMTMDIATAPDGAIYLATRDEILRLRDDDGDGKPEKVDRKLVFLETTGRYPHNGLSGLAFDEKGGLYFGMGENLGAAYTLIGADGVKHSDQGEGGNVFHITLDGGKLRRVANGFWNPFGMCVDTDGNIFATDNDPDSRPPNRLHHIIEGGDYGYKFRYGRSGLHPFVAWNGELPGTLPMLAGTGEAACDVIYYAPSPAKDFRGLPAQWHGQLLVASWVDHTVEAYTLPDREHAYDGAKKKVLVHGGQDFRPVAFAVAADGSIYLSDWVKRDYELHGYGRVWRISAKEAHELKAPLAAKSGITWKQEQLSKILNKEKVTPLEATDRLNDANPWRFSTAVTRLGRDTDLLWIMKDKRLSYPRQRQGLLLAVQQDAARTNAEPIIPPQKFLEDEDPTVQLLALKWISDVRYAPSRSAVEKFLVNPELTPALFYGGITALSRIDSAEVKEADLVKMLKQRITDPATPARLKRTALEILPDRERQLLAKDLEPLLSEGDTTFQEWVTHVLGALRDNNREPLLRKLAFDEKRSSSVRVAALMYLTLTDADKPALDAIKTDGDKALARAKEVAAPSYLPVAPPATRPPLQDIEAWEKYLAKVPGKPDLANGRTVFLSPRQGGCAMCHRAEGLGNVAGPNLSTIGSAKTSNYILESLLQPNRSVAPQFECYVLATSDGQTRTVFQLAERGNFHTYIGLDGHAFEVQIQDILKRDHFPLSIMPEGLVAKLTDEEVRDLVAYLRERK</sequence>
<dbReference type="Gene3D" id="2.120.10.30">
    <property type="entry name" value="TolB, C-terminal domain"/>
    <property type="match status" value="1"/>
</dbReference>
<dbReference type="InterPro" id="IPR036909">
    <property type="entry name" value="Cyt_c-like_dom_sf"/>
</dbReference>
<dbReference type="Gene3D" id="1.10.760.10">
    <property type="entry name" value="Cytochrome c-like domain"/>
    <property type="match status" value="1"/>
</dbReference>
<keyword evidence="1 4" id="KW-0349">Heme</keyword>
<dbReference type="PANTHER" id="PTHR33546:SF1">
    <property type="entry name" value="LARGE, MULTIFUNCTIONAL SECRETED PROTEIN"/>
    <property type="match status" value="1"/>
</dbReference>
<feature type="signal peptide" evidence="5">
    <location>
        <begin position="1"/>
        <end position="37"/>
    </location>
</feature>
<dbReference type="NCBIfam" id="TIGR02604">
    <property type="entry name" value="Piru_Ver_Nterm"/>
    <property type="match status" value="1"/>
</dbReference>
<dbReference type="InterPro" id="IPR011042">
    <property type="entry name" value="6-blade_b-propeller_TolB-like"/>
</dbReference>
<gene>
    <name evidence="7" type="ORF">DES53_102304</name>
</gene>
<keyword evidence="3 4" id="KW-0408">Iron</keyword>
<dbReference type="SUPFAM" id="SSF46626">
    <property type="entry name" value="Cytochrome c"/>
    <property type="match status" value="1"/>
</dbReference>
<evidence type="ECO:0000256" key="1">
    <source>
        <dbReference type="ARBA" id="ARBA00022617"/>
    </source>
</evidence>
<dbReference type="SUPFAM" id="SSF50952">
    <property type="entry name" value="Soluble quinoprotein glucose dehydrogenase"/>
    <property type="match status" value="1"/>
</dbReference>
<dbReference type="Pfam" id="PF23500">
    <property type="entry name" value="DUF7133"/>
    <property type="match status" value="1"/>
</dbReference>
<dbReference type="RefSeq" id="WP_170156913.1">
    <property type="nucleotide sequence ID" value="NZ_QNRR01000002.1"/>
</dbReference>
<dbReference type="GO" id="GO:0046872">
    <property type="term" value="F:metal ion binding"/>
    <property type="evidence" value="ECO:0007669"/>
    <property type="project" value="UniProtKB-KW"/>
</dbReference>
<dbReference type="PANTHER" id="PTHR33546">
    <property type="entry name" value="LARGE, MULTIFUNCTIONAL SECRETED PROTEIN-RELATED"/>
    <property type="match status" value="1"/>
</dbReference>
<evidence type="ECO:0000256" key="3">
    <source>
        <dbReference type="ARBA" id="ARBA00023004"/>
    </source>
</evidence>
<comment type="caution">
    <text evidence="7">The sequence shown here is derived from an EMBL/GenBank/DDBJ whole genome shotgun (WGS) entry which is preliminary data.</text>
</comment>
<dbReference type="InterPro" id="IPR013427">
    <property type="entry name" value="Haem-bd_dom_put"/>
</dbReference>
<organism evidence="7 8">
    <name type="scientific">Roseimicrobium gellanilyticum</name>
    <dbReference type="NCBI Taxonomy" id="748857"/>
    <lineage>
        <taxon>Bacteria</taxon>
        <taxon>Pseudomonadati</taxon>
        <taxon>Verrucomicrobiota</taxon>
        <taxon>Verrucomicrobiia</taxon>
        <taxon>Verrucomicrobiales</taxon>
        <taxon>Verrucomicrobiaceae</taxon>
        <taxon>Roseimicrobium</taxon>
    </lineage>
</organism>
<dbReference type="Pfam" id="PF00034">
    <property type="entry name" value="Cytochrom_C"/>
    <property type="match status" value="1"/>
</dbReference>
<evidence type="ECO:0000313" key="7">
    <source>
        <dbReference type="EMBL" id="RBP45920.1"/>
    </source>
</evidence>
<evidence type="ECO:0000256" key="4">
    <source>
        <dbReference type="PROSITE-ProRule" id="PRU00433"/>
    </source>
</evidence>
<dbReference type="InterPro" id="IPR009056">
    <property type="entry name" value="Cyt_c-like_dom"/>
</dbReference>
<feature type="domain" description="Cytochrome c" evidence="6">
    <location>
        <begin position="715"/>
        <end position="853"/>
    </location>
</feature>
<dbReference type="InterPro" id="IPR013428">
    <property type="entry name" value="Membrane-bound_put_N"/>
</dbReference>
<dbReference type="Proteomes" id="UP000253426">
    <property type="component" value="Unassembled WGS sequence"/>
</dbReference>
<protein>
    <recommendedName>
        <fullName evidence="6">Cytochrome c domain-containing protein</fullName>
    </recommendedName>
</protein>
<evidence type="ECO:0000256" key="5">
    <source>
        <dbReference type="SAM" id="SignalP"/>
    </source>
</evidence>
<dbReference type="PROSITE" id="PS51007">
    <property type="entry name" value="CYTC"/>
    <property type="match status" value="1"/>
</dbReference>